<keyword evidence="3" id="KW-0472">Membrane</keyword>
<feature type="non-terminal residue" evidence="6">
    <location>
        <position position="1"/>
    </location>
</feature>
<evidence type="ECO:0000259" key="5">
    <source>
        <dbReference type="Pfam" id="PF12734"/>
    </source>
</evidence>
<evidence type="ECO:0000256" key="2">
    <source>
        <dbReference type="ARBA" id="ARBA00009444"/>
    </source>
</evidence>
<dbReference type="Proteomes" id="UP000324897">
    <property type="component" value="Chromosome 4"/>
</dbReference>
<dbReference type="Pfam" id="PF12734">
    <property type="entry name" value="CYSTM"/>
    <property type="match status" value="1"/>
</dbReference>
<sequence>MSYYEQQHAPVIAYPPPATQADYAATAPSLPPGQTLVMQPLPPPAQANYVQPLPPGQALLMQPLPPPPQANYVHPVPPPGYPGNFNAMNPPPPQVVTPQTQSRGDKAFWEGCCAALCCCCLLDMCC</sequence>
<proteinExistence type="inferred from homology"/>
<comment type="caution">
    <text evidence="6">The sequence shown here is derived from an EMBL/GenBank/DDBJ whole genome shotgun (WGS) entry which is preliminary data.</text>
</comment>
<evidence type="ECO:0000313" key="6">
    <source>
        <dbReference type="EMBL" id="TVU38377.1"/>
    </source>
</evidence>
<dbReference type="GO" id="GO:0016020">
    <property type="term" value="C:membrane"/>
    <property type="evidence" value="ECO:0007669"/>
    <property type="project" value="UniProtKB-SubCell"/>
</dbReference>
<protein>
    <recommendedName>
        <fullName evidence="5">Cysteine-rich transmembrane domain-containing protein</fullName>
    </recommendedName>
</protein>
<organism evidence="6 7">
    <name type="scientific">Eragrostis curvula</name>
    <name type="common">weeping love grass</name>
    <dbReference type="NCBI Taxonomy" id="38414"/>
    <lineage>
        <taxon>Eukaryota</taxon>
        <taxon>Viridiplantae</taxon>
        <taxon>Streptophyta</taxon>
        <taxon>Embryophyta</taxon>
        <taxon>Tracheophyta</taxon>
        <taxon>Spermatophyta</taxon>
        <taxon>Magnoliopsida</taxon>
        <taxon>Liliopsida</taxon>
        <taxon>Poales</taxon>
        <taxon>Poaceae</taxon>
        <taxon>PACMAD clade</taxon>
        <taxon>Chloridoideae</taxon>
        <taxon>Eragrostideae</taxon>
        <taxon>Eragrostidinae</taxon>
        <taxon>Eragrostis</taxon>
    </lineage>
</organism>
<dbReference type="AlphaFoldDB" id="A0A5J9VS58"/>
<evidence type="ECO:0000256" key="3">
    <source>
        <dbReference type="ARBA" id="ARBA00023136"/>
    </source>
</evidence>
<comment type="subcellular location">
    <subcellularLocation>
        <location evidence="1">Membrane</location>
    </subcellularLocation>
</comment>
<name>A0A5J9VS58_9POAL</name>
<dbReference type="InterPro" id="IPR028144">
    <property type="entry name" value="CYSTM_dom"/>
</dbReference>
<keyword evidence="7" id="KW-1185">Reference proteome</keyword>
<feature type="region of interest" description="Disordered" evidence="4">
    <location>
        <begin position="81"/>
        <end position="100"/>
    </location>
</feature>
<evidence type="ECO:0000256" key="4">
    <source>
        <dbReference type="SAM" id="MobiDB-lite"/>
    </source>
</evidence>
<feature type="domain" description="Cysteine-rich transmembrane" evidence="5">
    <location>
        <begin position="95"/>
        <end position="126"/>
    </location>
</feature>
<accession>A0A5J9VS58</accession>
<evidence type="ECO:0000256" key="1">
    <source>
        <dbReference type="ARBA" id="ARBA00004370"/>
    </source>
</evidence>
<reference evidence="6 7" key="1">
    <citation type="journal article" date="2019" name="Sci. Rep.">
        <title>A high-quality genome of Eragrostis curvula grass provides insights into Poaceae evolution and supports new strategies to enhance forage quality.</title>
        <authorList>
            <person name="Carballo J."/>
            <person name="Santos B.A.C.M."/>
            <person name="Zappacosta D."/>
            <person name="Garbus I."/>
            <person name="Selva J.P."/>
            <person name="Gallo C.A."/>
            <person name="Diaz A."/>
            <person name="Albertini E."/>
            <person name="Caccamo M."/>
            <person name="Echenique V."/>
        </authorList>
    </citation>
    <scope>NUCLEOTIDE SEQUENCE [LARGE SCALE GENOMIC DNA]</scope>
    <source>
        <strain evidence="7">cv. Victoria</strain>
        <tissue evidence="6">Leaf</tissue>
    </source>
</reference>
<dbReference type="Gramene" id="TVU38377">
    <property type="protein sequence ID" value="TVU38377"/>
    <property type="gene ID" value="EJB05_11744"/>
</dbReference>
<evidence type="ECO:0000313" key="7">
    <source>
        <dbReference type="Proteomes" id="UP000324897"/>
    </source>
</evidence>
<comment type="similarity">
    <text evidence="2">Belongs to the CYSTM1 family.</text>
</comment>
<dbReference type="EMBL" id="RWGY01000007">
    <property type="protein sequence ID" value="TVU38377.1"/>
    <property type="molecule type" value="Genomic_DNA"/>
</dbReference>
<gene>
    <name evidence="6" type="ORF">EJB05_11744</name>
</gene>